<feature type="region of interest" description="Disordered" evidence="1">
    <location>
        <begin position="217"/>
        <end position="246"/>
    </location>
</feature>
<organism evidence="2 3">
    <name type="scientific">Meganyctiphanes norvegica</name>
    <name type="common">Northern krill</name>
    <name type="synonym">Thysanopoda norvegica</name>
    <dbReference type="NCBI Taxonomy" id="48144"/>
    <lineage>
        <taxon>Eukaryota</taxon>
        <taxon>Metazoa</taxon>
        <taxon>Ecdysozoa</taxon>
        <taxon>Arthropoda</taxon>
        <taxon>Crustacea</taxon>
        <taxon>Multicrustacea</taxon>
        <taxon>Malacostraca</taxon>
        <taxon>Eumalacostraca</taxon>
        <taxon>Eucarida</taxon>
        <taxon>Euphausiacea</taxon>
        <taxon>Euphausiidae</taxon>
        <taxon>Meganyctiphanes</taxon>
    </lineage>
</organism>
<name>A0AAV2SVY0_MEGNR</name>
<evidence type="ECO:0000313" key="2">
    <source>
        <dbReference type="EMBL" id="CAL4246723.1"/>
    </source>
</evidence>
<protein>
    <submittedName>
        <fullName evidence="2">Uncharacterized protein</fullName>
    </submittedName>
</protein>
<keyword evidence="3" id="KW-1185">Reference proteome</keyword>
<reference evidence="2 3" key="1">
    <citation type="submission" date="2024-05" db="EMBL/GenBank/DDBJ databases">
        <authorList>
            <person name="Wallberg A."/>
        </authorList>
    </citation>
    <scope>NUCLEOTIDE SEQUENCE [LARGE SCALE GENOMIC DNA]</scope>
</reference>
<gene>
    <name evidence="2" type="ORF">MNOR_LOCUS41265</name>
</gene>
<dbReference type="AlphaFoldDB" id="A0AAV2SVY0"/>
<feature type="non-terminal residue" evidence="2">
    <location>
        <position position="408"/>
    </location>
</feature>
<feature type="compositionally biased region" description="Basic residues" evidence="1">
    <location>
        <begin position="219"/>
        <end position="234"/>
    </location>
</feature>
<evidence type="ECO:0000256" key="1">
    <source>
        <dbReference type="SAM" id="MobiDB-lite"/>
    </source>
</evidence>
<evidence type="ECO:0000313" key="3">
    <source>
        <dbReference type="Proteomes" id="UP001497623"/>
    </source>
</evidence>
<dbReference type="Proteomes" id="UP001497623">
    <property type="component" value="Unassembled WGS sequence"/>
</dbReference>
<comment type="caution">
    <text evidence="2">The sequence shown here is derived from an EMBL/GenBank/DDBJ whole genome shotgun (WGS) entry which is preliminary data.</text>
</comment>
<sequence>MEYRRNDHQFLSKRALIAYAKLAHHLNDDKVKALGMDHLCHILEQLNIYCDALKSNDRMLQGEFEKKSMPTNLLFQRQVDSFYRTSKKRKVKSTNKCPPYQKLKDTKETLMRFGNVTLGNQHPGAEIQPSENELVEFTTDMPNQHPGAEIQLSENELVEFTTDMPNQHPGAEIQPSENELVKFTTDMPNQHPGADIQPSENELVEFTTDMPNISTLHRQISHKGIRIKKNKRRNNASSRENRDPNIINTEEDIEDLSDDNNIIRLTVQKRKRLEESSVMENSDPDIVVSEEKLVHLNGENNSIGLRATKKRKKVGKSLPMEKKDQNIIGGEMKQLKPVRSPEIMICNNKTRISKTESSHNSNDSSDIICSQISSQDTITIELNEATTTITPMTEYWYTDELNIAQYEY</sequence>
<proteinExistence type="predicted"/>
<dbReference type="EMBL" id="CAXKWB010146511">
    <property type="protein sequence ID" value="CAL4246723.1"/>
    <property type="molecule type" value="Genomic_DNA"/>
</dbReference>
<accession>A0AAV2SVY0</accession>